<evidence type="ECO:0000259" key="2">
    <source>
        <dbReference type="Pfam" id="PF07859"/>
    </source>
</evidence>
<dbReference type="STRING" id="381665.SAMN05216554_1353"/>
<sequence length="352" mass="39326">MTTIAPVRRRWSWASIKNAGFVQRLPVWVWRLLMHTVSRSERTRFNADPITAVDYRFDIDFVGDGIRAHRLDVISPLPGAVVGTPTEPGTPLPVYVYFHGGGWTSGDKAALTKYCASQAVGGMVVVNVNYRRATRFTMAHMLHDANAALAWVSANIAAYGGDPERIVLGGDSAGGQLSALLSAAHFRPELAEHYGIAPAAPREHLRGLVQHCSVVDFSVMFERGFILGLGFIRMLLPGPLRSTRSRGELRRAADYLSPIEWLDSSFPPVFVTTSERDYFYTANLNFIERLREHQVQVDALIYDRDNANTLHTWQQNYRYPESQEVYQRLQHFVHDVTGPMTIAATAAAPTAR</sequence>
<evidence type="ECO:0000313" key="4">
    <source>
        <dbReference type="Proteomes" id="UP000198891"/>
    </source>
</evidence>
<dbReference type="RefSeq" id="WP_245741312.1">
    <property type="nucleotide sequence ID" value="NZ_FNPZ01000001.1"/>
</dbReference>
<dbReference type="InterPro" id="IPR050300">
    <property type="entry name" value="GDXG_lipolytic_enzyme"/>
</dbReference>
<keyword evidence="1" id="KW-0378">Hydrolase</keyword>
<dbReference type="InterPro" id="IPR013094">
    <property type="entry name" value="AB_hydrolase_3"/>
</dbReference>
<dbReference type="EMBL" id="FNPZ01000001">
    <property type="protein sequence ID" value="SDY74031.1"/>
    <property type="molecule type" value="Genomic_DNA"/>
</dbReference>
<keyword evidence="4" id="KW-1185">Reference proteome</keyword>
<dbReference type="Pfam" id="PF07859">
    <property type="entry name" value="Abhydrolase_3"/>
    <property type="match status" value="1"/>
</dbReference>
<reference evidence="3 4" key="1">
    <citation type="submission" date="2016-10" db="EMBL/GenBank/DDBJ databases">
        <authorList>
            <person name="de Groot N.N."/>
        </authorList>
    </citation>
    <scope>NUCLEOTIDE SEQUENCE [LARGE SCALE GENOMIC DNA]</scope>
    <source>
        <strain evidence="3 4">CGMCC 4.3491</strain>
    </source>
</reference>
<dbReference type="InterPro" id="IPR029058">
    <property type="entry name" value="AB_hydrolase_fold"/>
</dbReference>
<proteinExistence type="predicted"/>
<dbReference type="SUPFAM" id="SSF53474">
    <property type="entry name" value="alpha/beta-Hydrolases"/>
    <property type="match status" value="1"/>
</dbReference>
<accession>A0A1H3MBG1</accession>
<dbReference type="Gene3D" id="3.40.50.1820">
    <property type="entry name" value="alpha/beta hydrolase"/>
    <property type="match status" value="1"/>
</dbReference>
<evidence type="ECO:0000256" key="1">
    <source>
        <dbReference type="ARBA" id="ARBA00022801"/>
    </source>
</evidence>
<name>A0A1H3MBG1_9MICO</name>
<feature type="domain" description="Alpha/beta hydrolase fold-3" evidence="2">
    <location>
        <begin position="96"/>
        <end position="302"/>
    </location>
</feature>
<gene>
    <name evidence="3" type="ORF">SAMN05216554_1353</name>
</gene>
<dbReference type="AlphaFoldDB" id="A0A1H3MBG1"/>
<organism evidence="3 4">
    <name type="scientific">Herbiconiux ginsengi</name>
    <dbReference type="NCBI Taxonomy" id="381665"/>
    <lineage>
        <taxon>Bacteria</taxon>
        <taxon>Bacillati</taxon>
        <taxon>Actinomycetota</taxon>
        <taxon>Actinomycetes</taxon>
        <taxon>Micrococcales</taxon>
        <taxon>Microbacteriaceae</taxon>
        <taxon>Herbiconiux</taxon>
    </lineage>
</organism>
<protein>
    <submittedName>
        <fullName evidence="3">Acetyl esterase/lipase</fullName>
    </submittedName>
</protein>
<evidence type="ECO:0000313" key="3">
    <source>
        <dbReference type="EMBL" id="SDY74031.1"/>
    </source>
</evidence>
<dbReference type="PANTHER" id="PTHR48081">
    <property type="entry name" value="AB HYDROLASE SUPERFAMILY PROTEIN C4A8.06C"/>
    <property type="match status" value="1"/>
</dbReference>
<dbReference type="Proteomes" id="UP000198891">
    <property type="component" value="Unassembled WGS sequence"/>
</dbReference>
<dbReference type="GO" id="GO:0016787">
    <property type="term" value="F:hydrolase activity"/>
    <property type="evidence" value="ECO:0007669"/>
    <property type="project" value="UniProtKB-KW"/>
</dbReference>